<proteinExistence type="predicted"/>
<reference evidence="1 2" key="1">
    <citation type="submission" date="2017-02" db="EMBL/GenBank/DDBJ databases">
        <title>Complete genome sequence of the drought resistance-promoting endophyte Pantoea alhagi LTYR-11Z.</title>
        <authorList>
            <person name="Zhang L."/>
        </authorList>
    </citation>
    <scope>NUCLEOTIDE SEQUENCE [LARGE SCALE GENOMIC DNA]</scope>
    <source>
        <strain evidence="1 2">LTYR-11Z</strain>
    </source>
</reference>
<evidence type="ECO:0000313" key="1">
    <source>
        <dbReference type="EMBL" id="ARJ44015.1"/>
    </source>
</evidence>
<dbReference type="EMBL" id="CP019706">
    <property type="protein sequence ID" value="ARJ44015.1"/>
    <property type="molecule type" value="Genomic_DNA"/>
</dbReference>
<protein>
    <submittedName>
        <fullName evidence="1">Uncharacterized protein</fullName>
    </submittedName>
</protein>
<accession>A0A1W6BA69</accession>
<evidence type="ECO:0000313" key="2">
    <source>
        <dbReference type="Proteomes" id="UP000192900"/>
    </source>
</evidence>
<gene>
    <name evidence="1" type="ORF">B1H58_19515</name>
</gene>
<dbReference type="AlphaFoldDB" id="A0A1W6BA69"/>
<dbReference type="Proteomes" id="UP000192900">
    <property type="component" value="Chromosome"/>
</dbReference>
<name>A0A1W6BA69_9GAMM</name>
<organism evidence="1 2">
    <name type="scientific">Pantoea alhagi</name>
    <dbReference type="NCBI Taxonomy" id="1891675"/>
    <lineage>
        <taxon>Bacteria</taxon>
        <taxon>Pseudomonadati</taxon>
        <taxon>Pseudomonadota</taxon>
        <taxon>Gammaproteobacteria</taxon>
        <taxon>Enterobacterales</taxon>
        <taxon>Erwiniaceae</taxon>
        <taxon>Pantoea</taxon>
    </lineage>
</organism>
<dbReference type="KEGG" id="palh:B1H58_19515"/>
<keyword evidence="2" id="KW-1185">Reference proteome</keyword>
<sequence>MRSSGIRRIAFPLLAVLWEKKLRSLTLFILFLAHKSLTRNFRQEAPAGNHKHIGHCYVKTAIASKCAESD</sequence>